<feature type="compositionally biased region" description="Low complexity" evidence="1">
    <location>
        <begin position="15"/>
        <end position="24"/>
    </location>
</feature>
<reference evidence="3 4" key="1">
    <citation type="submission" date="2017-07" db="EMBL/GenBank/DDBJ databases">
        <title>Complete genome sequence of Actinoalloteichus hoggarensis DSM 45943, type strain of Actinoalloteichus hoggarensis.</title>
        <authorList>
            <person name="Ruckert C."/>
            <person name="Nouioui I."/>
            <person name="Willmese J."/>
            <person name="van Wezel G."/>
            <person name="Klenk H.-P."/>
            <person name="Kalinowski J."/>
            <person name="Zotchev S.B."/>
        </authorList>
    </citation>
    <scope>NUCLEOTIDE SEQUENCE [LARGE SCALE GENOMIC DNA]</scope>
    <source>
        <strain evidence="3 4">DSM 45943</strain>
    </source>
</reference>
<feature type="transmembrane region" description="Helical" evidence="2">
    <location>
        <begin position="145"/>
        <end position="163"/>
    </location>
</feature>
<keyword evidence="4" id="KW-1185">Reference proteome</keyword>
<keyword evidence="2" id="KW-1133">Transmembrane helix</keyword>
<keyword evidence="2" id="KW-0812">Transmembrane</keyword>
<evidence type="ECO:0000313" key="4">
    <source>
        <dbReference type="Proteomes" id="UP000204221"/>
    </source>
</evidence>
<feature type="transmembrane region" description="Helical" evidence="2">
    <location>
        <begin position="91"/>
        <end position="112"/>
    </location>
</feature>
<dbReference type="EMBL" id="CP022521">
    <property type="protein sequence ID" value="ASO18123.1"/>
    <property type="molecule type" value="Genomic_DNA"/>
</dbReference>
<accession>A0A221VX86</accession>
<evidence type="ECO:0000256" key="1">
    <source>
        <dbReference type="SAM" id="MobiDB-lite"/>
    </source>
</evidence>
<feature type="transmembrane region" description="Helical" evidence="2">
    <location>
        <begin position="44"/>
        <end position="63"/>
    </location>
</feature>
<name>A0A221VX86_9PSEU</name>
<dbReference type="Proteomes" id="UP000204221">
    <property type="component" value="Chromosome"/>
</dbReference>
<dbReference type="AlphaFoldDB" id="A0A221VX86"/>
<dbReference type="RefSeq" id="WP_093939887.1">
    <property type="nucleotide sequence ID" value="NZ_CP022521.1"/>
</dbReference>
<keyword evidence="2" id="KW-0472">Membrane</keyword>
<sequence length="183" mass="19757">MSTPEDPDRPGSHESIPSSSYPAAPAANSGVQTIPIPREVKISFWIWIVTAVVIFSSVLSLFGQRDEIRAQTMQENQGSLTPEEVDQAVDLAFGLFFVVYLSVALLFTLFAFKAKAGRNWARIALAVVTGLNLLAFISGPNSGHLMSMLSILVSALAVVLLYLPNSSAYFALKKNLPTRGVNS</sequence>
<feature type="transmembrane region" description="Helical" evidence="2">
    <location>
        <begin position="119"/>
        <end position="139"/>
    </location>
</feature>
<evidence type="ECO:0000313" key="3">
    <source>
        <dbReference type="EMBL" id="ASO18123.1"/>
    </source>
</evidence>
<dbReference type="OrthoDB" id="3831145at2"/>
<organism evidence="3 4">
    <name type="scientific">Actinoalloteichus hoggarensis</name>
    <dbReference type="NCBI Taxonomy" id="1470176"/>
    <lineage>
        <taxon>Bacteria</taxon>
        <taxon>Bacillati</taxon>
        <taxon>Actinomycetota</taxon>
        <taxon>Actinomycetes</taxon>
        <taxon>Pseudonocardiales</taxon>
        <taxon>Pseudonocardiaceae</taxon>
        <taxon>Actinoalloteichus</taxon>
    </lineage>
</organism>
<dbReference type="KEGG" id="ahg:AHOG_02295"/>
<protein>
    <submittedName>
        <fullName evidence="3">Uncharacterized protein</fullName>
    </submittedName>
</protein>
<feature type="compositionally biased region" description="Basic and acidic residues" evidence="1">
    <location>
        <begin position="1"/>
        <end position="12"/>
    </location>
</feature>
<feature type="region of interest" description="Disordered" evidence="1">
    <location>
        <begin position="1"/>
        <end position="24"/>
    </location>
</feature>
<evidence type="ECO:0000256" key="2">
    <source>
        <dbReference type="SAM" id="Phobius"/>
    </source>
</evidence>
<proteinExistence type="predicted"/>
<gene>
    <name evidence="3" type="ORF">AHOG_02295</name>
</gene>